<sequence>MPESSVVVRPVPVGSGDYSASSRLQAAGLKKAIALFEEAAAAVPIPKAPLPILVADYGAANGHNSLLPVNAAIKILRQRSRPEHAIAVTYTDVPENDFSALFRTLREDPDSYLDHDPCTYFSAVGRSYYSQILPSNTVTLGWSSWSVLWLSTTPAPVTDHILAAFSADESARSAYERAAARDWHEFVAYRGRELCPGGRAVVMTMAIAEDGEFGYRQLFAALMTELGELVSRGVITDDEMRGMNIPIVGRRAADFHTPFAPSGRLEQLTIEHLEVFDAEDRFWRKYQKDRDAETFGAQWAAFLRAAVFQTLAGAVGADTEGSAETAARRAVFCDALESGVAARMAAAPQETQIPMAQIVLHKKPRPAR</sequence>
<dbReference type="InterPro" id="IPR029063">
    <property type="entry name" value="SAM-dependent_MTases_sf"/>
</dbReference>
<dbReference type="Gene3D" id="3.40.50.150">
    <property type="entry name" value="Vaccinia Virus protein VP39"/>
    <property type="match status" value="1"/>
</dbReference>
<reference evidence="3 5" key="1">
    <citation type="submission" date="2016-09" db="EMBL/GenBank/DDBJ databases">
        <title>genome sequences of unsequenced Mycobacteria.</title>
        <authorList>
            <person name="Greninger A.L."/>
            <person name="Jerome K.R."/>
            <person name="Mcnair B."/>
            <person name="Wallis C."/>
            <person name="Fang F."/>
        </authorList>
    </citation>
    <scope>NUCLEOTIDE SEQUENCE [LARGE SCALE GENOMIC DNA]</scope>
    <source>
        <strain evidence="3 5">BM1</strain>
    </source>
</reference>
<dbReference type="GO" id="GO:0008168">
    <property type="term" value="F:methyltransferase activity"/>
    <property type="evidence" value="ECO:0007669"/>
    <property type="project" value="UniProtKB-KW"/>
</dbReference>
<dbReference type="Pfam" id="PF03492">
    <property type="entry name" value="Methyltransf_7"/>
    <property type="match status" value="1"/>
</dbReference>
<dbReference type="Gene3D" id="1.10.1200.270">
    <property type="entry name" value="Methyltransferase, alpha-helical capping domain"/>
    <property type="match status" value="1"/>
</dbReference>
<evidence type="ECO:0000313" key="5">
    <source>
        <dbReference type="Proteomes" id="UP000191039"/>
    </source>
</evidence>
<comment type="caution">
    <text evidence="4">The sequence shown here is derived from an EMBL/GenBank/DDBJ whole genome shotgun (WGS) entry which is preliminary data.</text>
</comment>
<keyword evidence="4" id="KW-0808">Transferase</keyword>
<proteinExistence type="predicted"/>
<dbReference type="GO" id="GO:0032259">
    <property type="term" value="P:methylation"/>
    <property type="evidence" value="ECO:0007669"/>
    <property type="project" value="UniProtKB-KW"/>
</dbReference>
<organism evidence="4 6">
    <name type="scientific">Mycolicibacterium diernhoferi</name>
    <dbReference type="NCBI Taxonomy" id="1801"/>
    <lineage>
        <taxon>Bacteria</taxon>
        <taxon>Bacillati</taxon>
        <taxon>Actinomycetota</taxon>
        <taxon>Actinomycetes</taxon>
        <taxon>Mycobacteriales</taxon>
        <taxon>Mycobacteriaceae</taxon>
        <taxon>Mycolicibacterium</taxon>
    </lineage>
</organism>
<dbReference type="EMBL" id="MIJD01000347">
    <property type="protein sequence ID" value="OPE47971.1"/>
    <property type="molecule type" value="Genomic_DNA"/>
</dbReference>
<dbReference type="Proteomes" id="UP000191039">
    <property type="component" value="Unassembled WGS sequence"/>
</dbReference>
<dbReference type="RefSeq" id="WP_073853921.1">
    <property type="nucleotide sequence ID" value="NZ_BAAATC010000018.1"/>
</dbReference>
<dbReference type="EMBL" id="PDCR01000012">
    <property type="protein sequence ID" value="PEG54486.1"/>
    <property type="molecule type" value="Genomic_DNA"/>
</dbReference>
<keyword evidence="6" id="KW-1185">Reference proteome</keyword>
<dbReference type="GO" id="GO:0046872">
    <property type="term" value="F:metal ion binding"/>
    <property type="evidence" value="ECO:0007669"/>
    <property type="project" value="UniProtKB-KW"/>
</dbReference>
<keyword evidence="2" id="KW-0460">Magnesium</keyword>
<dbReference type="STRING" id="1801.BRW64_02655"/>
<name>A0A1Q4HM66_9MYCO</name>
<gene>
    <name evidence="3" type="ORF">BV510_24300</name>
    <name evidence="4" type="ORF">CRI78_11435</name>
</gene>
<dbReference type="InterPro" id="IPR042086">
    <property type="entry name" value="MeTrfase_capping"/>
</dbReference>
<evidence type="ECO:0000313" key="4">
    <source>
        <dbReference type="EMBL" id="PEG54486.1"/>
    </source>
</evidence>
<dbReference type="SUPFAM" id="SSF53335">
    <property type="entry name" value="S-adenosyl-L-methionine-dependent methyltransferases"/>
    <property type="match status" value="1"/>
</dbReference>
<dbReference type="PANTHER" id="PTHR31009">
    <property type="entry name" value="S-ADENOSYL-L-METHIONINE:CARBOXYL METHYLTRANSFERASE FAMILY PROTEIN"/>
    <property type="match status" value="1"/>
</dbReference>
<evidence type="ECO:0000313" key="3">
    <source>
        <dbReference type="EMBL" id="OPE47971.1"/>
    </source>
</evidence>
<protein>
    <submittedName>
        <fullName evidence="4">SAM-dependent methyltransferase</fullName>
    </submittedName>
</protein>
<dbReference type="Proteomes" id="UP000220340">
    <property type="component" value="Unassembled WGS sequence"/>
</dbReference>
<evidence type="ECO:0000256" key="1">
    <source>
        <dbReference type="ARBA" id="ARBA00022723"/>
    </source>
</evidence>
<keyword evidence="1" id="KW-0479">Metal-binding</keyword>
<evidence type="ECO:0000256" key="2">
    <source>
        <dbReference type="ARBA" id="ARBA00022842"/>
    </source>
</evidence>
<evidence type="ECO:0000313" key="6">
    <source>
        <dbReference type="Proteomes" id="UP000220340"/>
    </source>
</evidence>
<accession>A0A1Q4HM66</accession>
<dbReference type="InterPro" id="IPR005299">
    <property type="entry name" value="MeTrfase_7"/>
</dbReference>
<keyword evidence="4" id="KW-0489">Methyltransferase</keyword>
<reference evidence="4 6" key="2">
    <citation type="submission" date="2017-10" db="EMBL/GenBank/DDBJ databases">
        <title>The new phylogeny of genus Mycobacterium.</title>
        <authorList>
            <person name="Tortoli E."/>
            <person name="Trovato A."/>
            <person name="Cirillo D.M."/>
        </authorList>
    </citation>
    <scope>NUCLEOTIDE SEQUENCE [LARGE SCALE GENOMIC DNA]</scope>
    <source>
        <strain evidence="4 6">IP141170001</strain>
    </source>
</reference>
<dbReference type="OrthoDB" id="465670at2"/>
<dbReference type="AlphaFoldDB" id="A0A1Q4HM66"/>